<feature type="compositionally biased region" description="Polar residues" evidence="1">
    <location>
        <begin position="7"/>
        <end position="22"/>
    </location>
</feature>
<dbReference type="HOGENOM" id="CLU_056794_0_0_1"/>
<name>A0A0C3EFM9_9AGAM</name>
<evidence type="ECO:0000313" key="2">
    <source>
        <dbReference type="EMBL" id="KIM66736.1"/>
    </source>
</evidence>
<sequence length="405" mass="44218">MARMPKRSTQTRVGSTSLSHALSQAKVETNKGLKGKGRLASSQKKLNTGRPKDIKFEVSQIIILPCGIREPAGDGDENHLEATGSDLQCLFPTLKQTHLGHGDLHRLETMGLACTDLRHHYIVNRNWTYSQFEKSLLRNVLPQRLFTYLDGLPKIVNDNYDAMESPKDQQYLPPLVLCEKNQNTFSLISGKDYFTGEDMYTTLKGEKRQAREERNTLYLATRKTIPRTILARWAQKAPVFKGKGKAISMTPSLHGSDAGSDEDYGGDGGLDDAGTGSDFELRQADSDSEIDTPLAIRRSKRQCTMNAGSAVAGPSSSAAIDLTDDYSDIGSEIFIPSSPGLSPEPSSGTATTLDALMSAPVNDVPVAPSTATATPTASPTRPPFLGSFKMDESVNPWKVNREFDF</sequence>
<gene>
    <name evidence="2" type="ORF">SCLCIDRAFT_21537</name>
</gene>
<organism evidence="2 3">
    <name type="scientific">Scleroderma citrinum Foug A</name>
    <dbReference type="NCBI Taxonomy" id="1036808"/>
    <lineage>
        <taxon>Eukaryota</taxon>
        <taxon>Fungi</taxon>
        <taxon>Dikarya</taxon>
        <taxon>Basidiomycota</taxon>
        <taxon>Agaricomycotina</taxon>
        <taxon>Agaricomycetes</taxon>
        <taxon>Agaricomycetidae</taxon>
        <taxon>Boletales</taxon>
        <taxon>Sclerodermatineae</taxon>
        <taxon>Sclerodermataceae</taxon>
        <taxon>Scleroderma</taxon>
    </lineage>
</organism>
<keyword evidence="3" id="KW-1185">Reference proteome</keyword>
<evidence type="ECO:0000313" key="3">
    <source>
        <dbReference type="Proteomes" id="UP000053989"/>
    </source>
</evidence>
<dbReference type="Proteomes" id="UP000053989">
    <property type="component" value="Unassembled WGS sequence"/>
</dbReference>
<protein>
    <submittedName>
        <fullName evidence="2">Uncharacterized protein</fullName>
    </submittedName>
</protein>
<feature type="region of interest" description="Disordered" evidence="1">
    <location>
        <begin position="248"/>
        <end position="289"/>
    </location>
</feature>
<evidence type="ECO:0000256" key="1">
    <source>
        <dbReference type="SAM" id="MobiDB-lite"/>
    </source>
</evidence>
<dbReference type="InParanoid" id="A0A0C3EFM9"/>
<dbReference type="EMBL" id="KN822015">
    <property type="protein sequence ID" value="KIM66736.1"/>
    <property type="molecule type" value="Genomic_DNA"/>
</dbReference>
<dbReference type="OrthoDB" id="2661881at2759"/>
<proteinExistence type="predicted"/>
<reference evidence="2 3" key="1">
    <citation type="submission" date="2014-04" db="EMBL/GenBank/DDBJ databases">
        <authorList>
            <consortium name="DOE Joint Genome Institute"/>
            <person name="Kuo A."/>
            <person name="Kohler A."/>
            <person name="Nagy L.G."/>
            <person name="Floudas D."/>
            <person name="Copeland A."/>
            <person name="Barry K.W."/>
            <person name="Cichocki N."/>
            <person name="Veneault-Fourrey C."/>
            <person name="LaButti K."/>
            <person name="Lindquist E.A."/>
            <person name="Lipzen A."/>
            <person name="Lundell T."/>
            <person name="Morin E."/>
            <person name="Murat C."/>
            <person name="Sun H."/>
            <person name="Tunlid A."/>
            <person name="Henrissat B."/>
            <person name="Grigoriev I.V."/>
            <person name="Hibbett D.S."/>
            <person name="Martin F."/>
            <person name="Nordberg H.P."/>
            <person name="Cantor M.N."/>
            <person name="Hua S.X."/>
        </authorList>
    </citation>
    <scope>NUCLEOTIDE SEQUENCE [LARGE SCALE GENOMIC DNA]</scope>
    <source>
        <strain evidence="2 3">Foug A</strain>
    </source>
</reference>
<feature type="region of interest" description="Disordered" evidence="1">
    <location>
        <begin position="1"/>
        <end position="46"/>
    </location>
</feature>
<dbReference type="AlphaFoldDB" id="A0A0C3EFM9"/>
<accession>A0A0C3EFM9</accession>
<reference evidence="3" key="2">
    <citation type="submission" date="2015-01" db="EMBL/GenBank/DDBJ databases">
        <title>Evolutionary Origins and Diversification of the Mycorrhizal Mutualists.</title>
        <authorList>
            <consortium name="DOE Joint Genome Institute"/>
            <consortium name="Mycorrhizal Genomics Consortium"/>
            <person name="Kohler A."/>
            <person name="Kuo A."/>
            <person name="Nagy L.G."/>
            <person name="Floudas D."/>
            <person name="Copeland A."/>
            <person name="Barry K.W."/>
            <person name="Cichocki N."/>
            <person name="Veneault-Fourrey C."/>
            <person name="LaButti K."/>
            <person name="Lindquist E.A."/>
            <person name="Lipzen A."/>
            <person name="Lundell T."/>
            <person name="Morin E."/>
            <person name="Murat C."/>
            <person name="Riley R."/>
            <person name="Ohm R."/>
            <person name="Sun H."/>
            <person name="Tunlid A."/>
            <person name="Henrissat B."/>
            <person name="Grigoriev I.V."/>
            <person name="Hibbett D.S."/>
            <person name="Martin F."/>
        </authorList>
    </citation>
    <scope>NUCLEOTIDE SEQUENCE [LARGE SCALE GENOMIC DNA]</scope>
    <source>
        <strain evidence="3">Foug A</strain>
    </source>
</reference>